<evidence type="ECO:0000256" key="5">
    <source>
        <dbReference type="ARBA" id="ARBA00023002"/>
    </source>
</evidence>
<keyword evidence="3 6" id="KW-0479">Metal-binding</keyword>
<keyword evidence="5" id="KW-0560">Oxidoreductase</keyword>
<comment type="similarity">
    <text evidence="2 6">Belongs to the zinc-containing alcohol dehydrogenase family.</text>
</comment>
<dbReference type="OrthoDB" id="241504at2"/>
<evidence type="ECO:0000259" key="7">
    <source>
        <dbReference type="SMART" id="SM00829"/>
    </source>
</evidence>
<dbReference type="Gene3D" id="3.90.180.10">
    <property type="entry name" value="Medium-chain alcohol dehydrogenases, catalytic domain"/>
    <property type="match status" value="1"/>
</dbReference>
<protein>
    <submittedName>
        <fullName evidence="8">NAD(P)-dependent alcohol dehydrogenase</fullName>
    </submittedName>
</protein>
<evidence type="ECO:0000256" key="6">
    <source>
        <dbReference type="RuleBase" id="RU361277"/>
    </source>
</evidence>
<evidence type="ECO:0000256" key="4">
    <source>
        <dbReference type="ARBA" id="ARBA00022833"/>
    </source>
</evidence>
<dbReference type="Pfam" id="PF08240">
    <property type="entry name" value="ADH_N"/>
    <property type="match status" value="1"/>
</dbReference>
<evidence type="ECO:0000256" key="2">
    <source>
        <dbReference type="ARBA" id="ARBA00008072"/>
    </source>
</evidence>
<dbReference type="InterPro" id="IPR002328">
    <property type="entry name" value="ADH_Zn_CS"/>
</dbReference>
<proteinExistence type="inferred from homology"/>
<evidence type="ECO:0000256" key="1">
    <source>
        <dbReference type="ARBA" id="ARBA00001947"/>
    </source>
</evidence>
<dbReference type="InterPro" id="IPR011032">
    <property type="entry name" value="GroES-like_sf"/>
</dbReference>
<dbReference type="Proteomes" id="UP000295244">
    <property type="component" value="Unassembled WGS sequence"/>
</dbReference>
<organism evidence="8 9">
    <name type="scientific">Rubrobacter taiwanensis</name>
    <dbReference type="NCBI Taxonomy" id="185139"/>
    <lineage>
        <taxon>Bacteria</taxon>
        <taxon>Bacillati</taxon>
        <taxon>Actinomycetota</taxon>
        <taxon>Rubrobacteria</taxon>
        <taxon>Rubrobacterales</taxon>
        <taxon>Rubrobacteraceae</taxon>
        <taxon>Rubrobacter</taxon>
    </lineage>
</organism>
<dbReference type="EMBL" id="SKBU01000029">
    <property type="protein sequence ID" value="TCJ15086.1"/>
    <property type="molecule type" value="Genomic_DNA"/>
</dbReference>
<name>A0A4R1BDB4_9ACTN</name>
<dbReference type="Pfam" id="PF00107">
    <property type="entry name" value="ADH_zinc_N"/>
    <property type="match status" value="1"/>
</dbReference>
<dbReference type="GO" id="GO:0016491">
    <property type="term" value="F:oxidoreductase activity"/>
    <property type="evidence" value="ECO:0007669"/>
    <property type="project" value="UniProtKB-KW"/>
</dbReference>
<dbReference type="InterPro" id="IPR013149">
    <property type="entry name" value="ADH-like_C"/>
</dbReference>
<reference evidence="8 9" key="1">
    <citation type="submission" date="2019-03" db="EMBL/GenBank/DDBJ databases">
        <title>Whole genome sequence of a novel Rubrobacter taiwanensis strain, isolated from Yellowstone National Park.</title>
        <authorList>
            <person name="Freed S."/>
            <person name="Ramaley R.F."/>
            <person name="Kyndt J.A."/>
        </authorList>
    </citation>
    <scope>NUCLEOTIDE SEQUENCE [LARGE SCALE GENOMIC DNA]</scope>
    <source>
        <strain evidence="8 9">Yellowstone</strain>
    </source>
</reference>
<dbReference type="GO" id="GO:0008270">
    <property type="term" value="F:zinc ion binding"/>
    <property type="evidence" value="ECO:0007669"/>
    <property type="project" value="InterPro"/>
</dbReference>
<dbReference type="InterPro" id="IPR013154">
    <property type="entry name" value="ADH-like_N"/>
</dbReference>
<accession>A0A4R1BDB4</accession>
<evidence type="ECO:0000313" key="9">
    <source>
        <dbReference type="Proteomes" id="UP000295244"/>
    </source>
</evidence>
<dbReference type="CDD" id="cd08285">
    <property type="entry name" value="NADP_ADH"/>
    <property type="match status" value="1"/>
</dbReference>
<dbReference type="SUPFAM" id="SSF50129">
    <property type="entry name" value="GroES-like"/>
    <property type="match status" value="1"/>
</dbReference>
<keyword evidence="9" id="KW-1185">Reference proteome</keyword>
<sequence length="354" mass="38089">MAETMKMLAFLGIEKVGVIEKPIPEPGPRDAIIRTTSSLVCTSDVHTVKGVIEIPEERGLGHESVGIVHRVGSDVERFKEGDRVAVNAITPCGRCDYCQRGFTSQCGGMLGGYKFTGQKDGNMAEYFHVNDADFNLVHIPDSLSDEQALYATDMLSTGFAGAENADIPIGGTVTVFAQGPVGLSATIGARLLGAGLIITVESKPDRAELSRKFGADEVVDPTQGDPVQKILDLTDGEGVDSAIESLGMPETFENCIRATKPGGTISNIGYHGEGGMTLSIPLPEFGYGMSDKKVQTALCPGGRERMNRILRLMEIGKVDPTPMTTHRFPFSEVERAFQMMATKEDNIIKPLITY</sequence>
<evidence type="ECO:0000313" key="8">
    <source>
        <dbReference type="EMBL" id="TCJ15086.1"/>
    </source>
</evidence>
<dbReference type="SUPFAM" id="SSF51735">
    <property type="entry name" value="NAD(P)-binding Rossmann-fold domains"/>
    <property type="match status" value="1"/>
</dbReference>
<feature type="domain" description="Enoyl reductase (ER)" evidence="7">
    <location>
        <begin position="12"/>
        <end position="348"/>
    </location>
</feature>
<dbReference type="InterPro" id="IPR020843">
    <property type="entry name" value="ER"/>
</dbReference>
<dbReference type="Gene3D" id="3.40.50.720">
    <property type="entry name" value="NAD(P)-binding Rossmann-like Domain"/>
    <property type="match status" value="1"/>
</dbReference>
<dbReference type="SMART" id="SM00829">
    <property type="entry name" value="PKS_ER"/>
    <property type="match status" value="1"/>
</dbReference>
<keyword evidence="4 6" id="KW-0862">Zinc</keyword>
<evidence type="ECO:0000256" key="3">
    <source>
        <dbReference type="ARBA" id="ARBA00022723"/>
    </source>
</evidence>
<dbReference type="PROSITE" id="PS00059">
    <property type="entry name" value="ADH_ZINC"/>
    <property type="match status" value="1"/>
</dbReference>
<dbReference type="InterPro" id="IPR036291">
    <property type="entry name" value="NAD(P)-bd_dom_sf"/>
</dbReference>
<dbReference type="PANTHER" id="PTHR42813">
    <property type="entry name" value="ZINC-TYPE ALCOHOL DEHYDROGENASE-LIKE"/>
    <property type="match status" value="1"/>
</dbReference>
<dbReference type="RefSeq" id="WP_132692624.1">
    <property type="nucleotide sequence ID" value="NZ_SKBU01000029.1"/>
</dbReference>
<dbReference type="PANTHER" id="PTHR42813:SF4">
    <property type="entry name" value="NADP-DEPENDENT ISOPROPANOL DEHYDROGENASE"/>
    <property type="match status" value="1"/>
</dbReference>
<dbReference type="AlphaFoldDB" id="A0A4R1BDB4"/>
<gene>
    <name evidence="8" type="ORF">E0L93_13600</name>
</gene>
<comment type="cofactor">
    <cofactor evidence="1 6">
        <name>Zn(2+)</name>
        <dbReference type="ChEBI" id="CHEBI:29105"/>
    </cofactor>
</comment>
<comment type="caution">
    <text evidence="8">The sequence shown here is derived from an EMBL/GenBank/DDBJ whole genome shotgun (WGS) entry which is preliminary data.</text>
</comment>